<reference evidence="2" key="1">
    <citation type="submission" date="2021-02" db="EMBL/GenBank/DDBJ databases">
        <authorList>
            <person name="Nowell W R."/>
        </authorList>
    </citation>
    <scope>NUCLEOTIDE SEQUENCE</scope>
</reference>
<organism evidence="2 5">
    <name type="scientific">Adineta steineri</name>
    <dbReference type="NCBI Taxonomy" id="433720"/>
    <lineage>
        <taxon>Eukaryota</taxon>
        <taxon>Metazoa</taxon>
        <taxon>Spiralia</taxon>
        <taxon>Gnathifera</taxon>
        <taxon>Rotifera</taxon>
        <taxon>Eurotatoria</taxon>
        <taxon>Bdelloidea</taxon>
        <taxon>Adinetida</taxon>
        <taxon>Adinetidae</taxon>
        <taxon>Adineta</taxon>
    </lineage>
</organism>
<evidence type="ECO:0000313" key="3">
    <source>
        <dbReference type="EMBL" id="CAF1093083.1"/>
    </source>
</evidence>
<dbReference type="PANTHER" id="PTHR10476">
    <property type="entry name" value="CHARGED MULTIVESICULAR BODY PROTEIN"/>
    <property type="match status" value="1"/>
</dbReference>
<keyword evidence="4" id="KW-1185">Reference proteome</keyword>
<comment type="similarity">
    <text evidence="1">Belongs to the SNF7 family.</text>
</comment>
<dbReference type="AlphaFoldDB" id="A0A813NDR2"/>
<dbReference type="Proteomes" id="UP000663832">
    <property type="component" value="Unassembled WGS sequence"/>
</dbReference>
<proteinExistence type="inferred from homology"/>
<accession>A0A813NDR2</accession>
<evidence type="ECO:0000313" key="2">
    <source>
        <dbReference type="EMBL" id="CAF0734982.1"/>
    </source>
</evidence>
<protein>
    <submittedName>
        <fullName evidence="2">Uncharacterized protein</fullName>
    </submittedName>
</protein>
<dbReference type="GO" id="GO:0007034">
    <property type="term" value="P:vacuolar transport"/>
    <property type="evidence" value="ECO:0007669"/>
    <property type="project" value="InterPro"/>
</dbReference>
<sequence>MGTNAEFNLRFTKKMIEREASVAEKKYETSRKKALDALKKSGDIETARIYAETAIQNRSAHNQFLMMASRIDSVIAKVQQANAQNIMVKNMQQVNKMLENVNKDMNANELVKIMDKFEQTFEDFDIKDQVINNAMNQAMATSTPTEAVQDLLRQIADENQIDIRVQLDAIPTIQHSIATPVQQEIAAQNSRLAALRHAN</sequence>
<evidence type="ECO:0000313" key="5">
    <source>
        <dbReference type="Proteomes" id="UP000663877"/>
    </source>
</evidence>
<dbReference type="EMBL" id="CAJNOI010000003">
    <property type="protein sequence ID" value="CAF0734982.1"/>
    <property type="molecule type" value="Genomic_DNA"/>
</dbReference>
<name>A0A813NDR2_9BILA</name>
<dbReference type="OrthoDB" id="10252926at2759"/>
<evidence type="ECO:0000313" key="4">
    <source>
        <dbReference type="Proteomes" id="UP000663832"/>
    </source>
</evidence>
<dbReference type="Pfam" id="PF03357">
    <property type="entry name" value="Snf7"/>
    <property type="match status" value="1"/>
</dbReference>
<dbReference type="Proteomes" id="UP000663877">
    <property type="component" value="Unassembled WGS sequence"/>
</dbReference>
<gene>
    <name evidence="2" type="ORF">BJG266_LOCUS1468</name>
    <name evidence="3" type="ORF">QVE165_LOCUS19874</name>
</gene>
<evidence type="ECO:0000256" key="1">
    <source>
        <dbReference type="ARBA" id="ARBA00006190"/>
    </source>
</evidence>
<dbReference type="Gene3D" id="6.10.140.1230">
    <property type="match status" value="1"/>
</dbReference>
<dbReference type="InterPro" id="IPR005024">
    <property type="entry name" value="Snf7_fam"/>
</dbReference>
<dbReference type="EMBL" id="CAJNOM010000123">
    <property type="protein sequence ID" value="CAF1093083.1"/>
    <property type="molecule type" value="Genomic_DNA"/>
</dbReference>
<comment type="caution">
    <text evidence="2">The sequence shown here is derived from an EMBL/GenBank/DDBJ whole genome shotgun (WGS) entry which is preliminary data.</text>
</comment>